<dbReference type="SUPFAM" id="SSF46626">
    <property type="entry name" value="Cytochrome c"/>
    <property type="match status" value="2"/>
</dbReference>
<accession>A0A4Y8ZPJ3</accession>
<dbReference type="Gene3D" id="1.10.760.10">
    <property type="entry name" value="Cytochrome c-like domain"/>
    <property type="match status" value="2"/>
</dbReference>
<evidence type="ECO:0000259" key="9">
    <source>
        <dbReference type="PROSITE" id="PS51007"/>
    </source>
</evidence>
<keyword evidence="5 6" id="KW-0408">Iron</keyword>
<proteinExistence type="predicted"/>
<keyword evidence="1" id="KW-0813">Transport</keyword>
<dbReference type="GO" id="GO:0020037">
    <property type="term" value="F:heme binding"/>
    <property type="evidence" value="ECO:0007669"/>
    <property type="project" value="InterPro"/>
</dbReference>
<keyword evidence="8" id="KW-0732">Signal</keyword>
<evidence type="ECO:0000256" key="8">
    <source>
        <dbReference type="SAM" id="SignalP"/>
    </source>
</evidence>
<evidence type="ECO:0000256" key="2">
    <source>
        <dbReference type="ARBA" id="ARBA00022617"/>
    </source>
</evidence>
<reference evidence="10 11" key="1">
    <citation type="submission" date="2019-03" db="EMBL/GenBank/DDBJ databases">
        <title>Genome sequence of Sphingomonas sp. 17J27-24.</title>
        <authorList>
            <person name="Kim M."/>
            <person name="Maeng S."/>
            <person name="Sathiyaraj S."/>
        </authorList>
    </citation>
    <scope>NUCLEOTIDE SEQUENCE [LARGE SCALE GENOMIC DNA]</scope>
    <source>
        <strain evidence="10 11">17J27-24</strain>
    </source>
</reference>
<keyword evidence="3 6" id="KW-0479">Metal-binding</keyword>
<feature type="domain" description="Cytochrome c" evidence="9">
    <location>
        <begin position="135"/>
        <end position="218"/>
    </location>
</feature>
<organism evidence="10 11">
    <name type="scientific">Sphingomonas parva</name>
    <dbReference type="NCBI Taxonomy" id="2555898"/>
    <lineage>
        <taxon>Bacteria</taxon>
        <taxon>Pseudomonadati</taxon>
        <taxon>Pseudomonadota</taxon>
        <taxon>Alphaproteobacteria</taxon>
        <taxon>Sphingomonadales</taxon>
        <taxon>Sphingomonadaceae</taxon>
        <taxon>Sphingomonas</taxon>
    </lineage>
</organism>
<keyword evidence="2 6" id="KW-0349">Heme</keyword>
<evidence type="ECO:0000256" key="6">
    <source>
        <dbReference type="PROSITE-ProRule" id="PRU00433"/>
    </source>
</evidence>
<feature type="signal peptide" evidence="8">
    <location>
        <begin position="1"/>
        <end position="27"/>
    </location>
</feature>
<dbReference type="EMBL" id="SPDV01000040">
    <property type="protein sequence ID" value="TFI57055.1"/>
    <property type="molecule type" value="Genomic_DNA"/>
</dbReference>
<dbReference type="GO" id="GO:0046872">
    <property type="term" value="F:metal ion binding"/>
    <property type="evidence" value="ECO:0007669"/>
    <property type="project" value="UniProtKB-KW"/>
</dbReference>
<evidence type="ECO:0000256" key="1">
    <source>
        <dbReference type="ARBA" id="ARBA00022448"/>
    </source>
</evidence>
<dbReference type="PANTHER" id="PTHR33751:SF9">
    <property type="entry name" value="CYTOCHROME C4"/>
    <property type="match status" value="1"/>
</dbReference>
<dbReference type="GO" id="GO:0009055">
    <property type="term" value="F:electron transfer activity"/>
    <property type="evidence" value="ECO:0007669"/>
    <property type="project" value="InterPro"/>
</dbReference>
<dbReference type="InterPro" id="IPR009056">
    <property type="entry name" value="Cyt_c-like_dom"/>
</dbReference>
<feature type="region of interest" description="Disordered" evidence="7">
    <location>
        <begin position="215"/>
        <end position="252"/>
    </location>
</feature>
<feature type="domain" description="Cytochrome c" evidence="9">
    <location>
        <begin position="35"/>
        <end position="122"/>
    </location>
</feature>
<evidence type="ECO:0000313" key="11">
    <source>
        <dbReference type="Proteomes" id="UP000298213"/>
    </source>
</evidence>
<dbReference type="Pfam" id="PF00034">
    <property type="entry name" value="Cytochrom_C"/>
    <property type="match status" value="2"/>
</dbReference>
<evidence type="ECO:0000256" key="7">
    <source>
        <dbReference type="SAM" id="MobiDB-lite"/>
    </source>
</evidence>
<name>A0A4Y8ZPJ3_9SPHN</name>
<dbReference type="InterPro" id="IPR036909">
    <property type="entry name" value="Cyt_c-like_dom_sf"/>
</dbReference>
<protein>
    <submittedName>
        <fullName evidence="10">C-type cytochrome</fullName>
    </submittedName>
</protein>
<dbReference type="PANTHER" id="PTHR33751">
    <property type="entry name" value="CBB3-TYPE CYTOCHROME C OXIDASE SUBUNIT FIXP"/>
    <property type="match status" value="1"/>
</dbReference>
<comment type="caution">
    <text evidence="10">The sequence shown here is derived from an EMBL/GenBank/DDBJ whole genome shotgun (WGS) entry which is preliminary data.</text>
</comment>
<evidence type="ECO:0000313" key="10">
    <source>
        <dbReference type="EMBL" id="TFI57055.1"/>
    </source>
</evidence>
<dbReference type="PROSITE" id="PS51007">
    <property type="entry name" value="CYTC"/>
    <property type="match status" value="2"/>
</dbReference>
<dbReference type="PROSITE" id="PS51257">
    <property type="entry name" value="PROKAR_LIPOPROTEIN"/>
    <property type="match status" value="1"/>
</dbReference>
<keyword evidence="4" id="KW-0249">Electron transport</keyword>
<dbReference type="OrthoDB" id="9773456at2"/>
<evidence type="ECO:0000256" key="3">
    <source>
        <dbReference type="ARBA" id="ARBA00022723"/>
    </source>
</evidence>
<keyword evidence="11" id="KW-1185">Reference proteome</keyword>
<dbReference type="InterPro" id="IPR050597">
    <property type="entry name" value="Cytochrome_c_Oxidase_Subunit"/>
</dbReference>
<gene>
    <name evidence="10" type="ORF">E2493_17015</name>
</gene>
<sequence length="252" mass="26467">MAARARRRWEYSAPAALLAVMISGCSAVDTASADRFAQTGELIALSGGHAGAANACITCHGLEGRGNGAGVPRLAGLESGYLNRQMESYASGLRQHPQMQYVAGKLSARDRQAVSAYYAAMPFAPGPMPQAPPPQLWLIGDPARDLQPCAACHGLRGEGIGPANPALGAQPAAYHLEQLEKWRRSERRNDPMNVMQTISVRLTPAERAALAAYAGALPGGPPRPGSPEAFPAAHRVDPRNGASGLRPHEAVP</sequence>
<evidence type="ECO:0000256" key="4">
    <source>
        <dbReference type="ARBA" id="ARBA00022982"/>
    </source>
</evidence>
<dbReference type="Proteomes" id="UP000298213">
    <property type="component" value="Unassembled WGS sequence"/>
</dbReference>
<evidence type="ECO:0000256" key="5">
    <source>
        <dbReference type="ARBA" id="ARBA00023004"/>
    </source>
</evidence>
<feature type="chain" id="PRO_5021352624" evidence="8">
    <location>
        <begin position="28"/>
        <end position="252"/>
    </location>
</feature>
<dbReference type="AlphaFoldDB" id="A0A4Y8ZPJ3"/>